<proteinExistence type="predicted"/>
<name>A0AC35U104_9BILA</name>
<sequence>MDPVSKNFEQFHYQQPASSGWAVMQNQKREIPFTSNDFNNYLPESNGNSSSNSNQSTFYDNSTGWKSWNNVYNWIDIPPTDVRSRSNCSEEQSDSLRSDSIAASPLQGNSPLTTGWAKNEFTNVQNNDIQLDNYFQELYKSCEASKTADSGNCQTMFDTMLNLTIDENMSSRIWSNTQPKSGNTICSNNMKQANYYDKNLNDFMASQKYPMPENDPVSRDQIWRNNNQSGGFVSNNETNGSLHQAKNDKINIEEVAQFFMQADEKAKERNKASQQYTSPPRVWNSWEQDFNGMNIQLANDIHLYSRPVPQNSIPMRGPTNVTNSGNYNMMANNMNNMYYQQSQNREQSPNNYMAKNGGQTGNRTPFSRQIPVHQQSYSSSPNYTRVIVEEEELKRYSKQLEMQQTTYGHVYNMMHAGQQNIQPNMNVDFYKQKNSNMTTKNGNVYNNIASPSSNPMPNAQNMCKREHFTVNCKIDDCAEQYLALEKERKKTEAQLATHNLGKKISSTNNIQIPRLPPAPSRIDRLIVDFFREHARVITLLSKMSQLRGKIMPTVVTEIMTDFLDSIKHLQQCRFQERQNILKHLRGDIGKYNEEVETFNLLNALSAVIKATQRARSANWCCLMWTLGNLNDEQQAQLDLLVATNFQLDPPEMKFYNTKRI</sequence>
<evidence type="ECO:0000313" key="2">
    <source>
        <dbReference type="WBParaSite" id="RSKR_0000647500.1"/>
    </source>
</evidence>
<evidence type="ECO:0000313" key="1">
    <source>
        <dbReference type="Proteomes" id="UP000095286"/>
    </source>
</evidence>
<reference evidence="2" key="1">
    <citation type="submission" date="2016-11" db="UniProtKB">
        <authorList>
            <consortium name="WormBaseParasite"/>
        </authorList>
    </citation>
    <scope>IDENTIFICATION</scope>
    <source>
        <strain evidence="2">KR3021</strain>
    </source>
</reference>
<organism evidence="1 2">
    <name type="scientific">Rhabditophanes sp. KR3021</name>
    <dbReference type="NCBI Taxonomy" id="114890"/>
    <lineage>
        <taxon>Eukaryota</taxon>
        <taxon>Metazoa</taxon>
        <taxon>Ecdysozoa</taxon>
        <taxon>Nematoda</taxon>
        <taxon>Chromadorea</taxon>
        <taxon>Rhabditida</taxon>
        <taxon>Tylenchina</taxon>
        <taxon>Panagrolaimomorpha</taxon>
        <taxon>Strongyloidoidea</taxon>
        <taxon>Alloionematidae</taxon>
        <taxon>Rhabditophanes</taxon>
    </lineage>
</organism>
<dbReference type="WBParaSite" id="RSKR_0000647500.1">
    <property type="protein sequence ID" value="RSKR_0000647500.1"/>
    <property type="gene ID" value="RSKR_0000647500"/>
</dbReference>
<dbReference type="Proteomes" id="UP000095286">
    <property type="component" value="Unplaced"/>
</dbReference>
<accession>A0AC35U104</accession>
<protein>
    <submittedName>
        <fullName evidence="2">Meiosis-specific coiled-coil domain-containing protein MEIOC</fullName>
    </submittedName>
</protein>